<proteinExistence type="predicted"/>
<gene>
    <name evidence="1" type="ORF">SAMN05660706_12339</name>
</gene>
<evidence type="ECO:0000313" key="1">
    <source>
        <dbReference type="EMBL" id="SFR11687.1"/>
    </source>
</evidence>
<protein>
    <recommendedName>
        <fullName evidence="3">Ribbon-helix-helix protein, copG family</fullName>
    </recommendedName>
</protein>
<dbReference type="AlphaFoldDB" id="A0A1I6E236"/>
<name>A0A1I6E236_9FIRM</name>
<dbReference type="Proteomes" id="UP000199584">
    <property type="component" value="Unassembled WGS sequence"/>
</dbReference>
<accession>A0A1I6E236</accession>
<evidence type="ECO:0000313" key="2">
    <source>
        <dbReference type="Proteomes" id="UP000199584"/>
    </source>
</evidence>
<sequence length="69" mass="7852">MAKVLKKDTARQCGRNVRLYMYAEQEQWLERAACLSGYSKSEIVRMALDEFRKKVRLPEADGGGDCHGS</sequence>
<dbReference type="OrthoDB" id="9811998at2"/>
<dbReference type="RefSeq" id="WP_092485257.1">
    <property type="nucleotide sequence ID" value="NZ_FOYM01000023.1"/>
</dbReference>
<dbReference type="STRING" id="39060.SAMN05660706_12339"/>
<reference evidence="2" key="1">
    <citation type="submission" date="2016-10" db="EMBL/GenBank/DDBJ databases">
        <authorList>
            <person name="Varghese N."/>
            <person name="Submissions S."/>
        </authorList>
    </citation>
    <scope>NUCLEOTIDE SEQUENCE [LARGE SCALE GENOMIC DNA]</scope>
    <source>
        <strain evidence="2">DSM 3669</strain>
    </source>
</reference>
<evidence type="ECO:0008006" key="3">
    <source>
        <dbReference type="Google" id="ProtNLM"/>
    </source>
</evidence>
<organism evidence="1 2">
    <name type="scientific">Desulfoscipio geothermicus DSM 3669</name>
    <dbReference type="NCBI Taxonomy" id="1121426"/>
    <lineage>
        <taxon>Bacteria</taxon>
        <taxon>Bacillati</taxon>
        <taxon>Bacillota</taxon>
        <taxon>Clostridia</taxon>
        <taxon>Eubacteriales</taxon>
        <taxon>Desulfallaceae</taxon>
        <taxon>Desulfoscipio</taxon>
    </lineage>
</organism>
<dbReference type="EMBL" id="FOYM01000023">
    <property type="protein sequence ID" value="SFR11687.1"/>
    <property type="molecule type" value="Genomic_DNA"/>
</dbReference>
<keyword evidence="2" id="KW-1185">Reference proteome</keyword>